<dbReference type="Proteomes" id="UP000179010">
    <property type="component" value="Unassembled WGS sequence"/>
</dbReference>
<dbReference type="SUPFAM" id="SSF63446">
    <property type="entry name" value="Type I dockerin domain"/>
    <property type="match status" value="1"/>
</dbReference>
<evidence type="ECO:0008006" key="3">
    <source>
        <dbReference type="Google" id="ProtNLM"/>
    </source>
</evidence>
<accession>A0A1F4PNH1</accession>
<dbReference type="GO" id="GO:0000272">
    <property type="term" value="P:polysaccharide catabolic process"/>
    <property type="evidence" value="ECO:0007669"/>
    <property type="project" value="InterPro"/>
</dbReference>
<dbReference type="EMBL" id="METE01000004">
    <property type="protein sequence ID" value="OGB85393.1"/>
    <property type="molecule type" value="Genomic_DNA"/>
</dbReference>
<comment type="caution">
    <text evidence="1">The sequence shown here is derived from an EMBL/GenBank/DDBJ whole genome shotgun (WGS) entry which is preliminary data.</text>
</comment>
<proteinExistence type="predicted"/>
<dbReference type="AlphaFoldDB" id="A0A1F4PNH1"/>
<dbReference type="STRING" id="1798539.A2994_02080"/>
<name>A0A1F4PNH1_UNCK3</name>
<dbReference type="InterPro" id="IPR036439">
    <property type="entry name" value="Dockerin_dom_sf"/>
</dbReference>
<organism evidence="1 2">
    <name type="scientific">candidate division Kazan bacterium RIFCSPLOWO2_01_FULL_48_13</name>
    <dbReference type="NCBI Taxonomy" id="1798539"/>
    <lineage>
        <taxon>Bacteria</taxon>
        <taxon>Bacteria division Kazan-3B-28</taxon>
    </lineage>
</organism>
<gene>
    <name evidence="1" type="ORF">A2994_02080</name>
</gene>
<dbReference type="Gene3D" id="1.10.1330.10">
    <property type="entry name" value="Dockerin domain"/>
    <property type="match status" value="1"/>
</dbReference>
<evidence type="ECO:0000313" key="1">
    <source>
        <dbReference type="EMBL" id="OGB85393.1"/>
    </source>
</evidence>
<protein>
    <recommendedName>
        <fullName evidence="3">Dockerin domain-containing protein</fullName>
    </recommendedName>
</protein>
<evidence type="ECO:0000313" key="2">
    <source>
        <dbReference type="Proteomes" id="UP000179010"/>
    </source>
</evidence>
<sequence length="269" mass="28999">MLLGCQGSAPGIKSIQDEALTSNLYDALISQFWEERVRLTSKPPTGNDNAVFDLEAELVESPTGDVVVDDLRHVRNSAAPSTDGAGVPPVSYSLVWSYRNTGDYDWDGEVAIADIAQIVRFFGYVAPDDGPASYKLKADGNHNGEVGVSDITPIAYNYLSAVEGYVIQGATRDGEFVDIAQVTDTTLGVKVFHSWCKTIEWNAGSEQGYDLFRVIPVAGSQRGSPSNVAGAVWIQPHIISVLIGEGEIPVRVTVVNQWGEDSMLVHIIG</sequence>
<reference evidence="1 2" key="1">
    <citation type="journal article" date="2016" name="Nat. Commun.">
        <title>Thousands of microbial genomes shed light on interconnected biogeochemical processes in an aquifer system.</title>
        <authorList>
            <person name="Anantharaman K."/>
            <person name="Brown C.T."/>
            <person name="Hug L.A."/>
            <person name="Sharon I."/>
            <person name="Castelle C.J."/>
            <person name="Probst A.J."/>
            <person name="Thomas B.C."/>
            <person name="Singh A."/>
            <person name="Wilkins M.J."/>
            <person name="Karaoz U."/>
            <person name="Brodie E.L."/>
            <person name="Williams K.H."/>
            <person name="Hubbard S.S."/>
            <person name="Banfield J.F."/>
        </authorList>
    </citation>
    <scope>NUCLEOTIDE SEQUENCE [LARGE SCALE GENOMIC DNA]</scope>
</reference>